<organism evidence="1 2">
    <name type="scientific">Chitinibacter fontanus</name>
    <dbReference type="NCBI Taxonomy" id="1737446"/>
    <lineage>
        <taxon>Bacteria</taxon>
        <taxon>Pseudomonadati</taxon>
        <taxon>Pseudomonadota</taxon>
        <taxon>Betaproteobacteria</taxon>
        <taxon>Neisseriales</taxon>
        <taxon>Chitinibacteraceae</taxon>
        <taxon>Chitinibacter</taxon>
    </lineage>
</organism>
<proteinExistence type="predicted"/>
<gene>
    <name evidence="1" type="ORF">HZU75_15185</name>
</gene>
<sequence>MIELILPSTQPSLETLRSLVNQHWAQLEPALDCGVSEFDTHSQYTRSEFDHIDLEANTVVIHYKTHYHVYHPCRGMDLHDFCRRFVRGQLNGTRLQLAIYQAPDERSTADEL</sequence>
<evidence type="ECO:0000313" key="2">
    <source>
        <dbReference type="Proteomes" id="UP000510822"/>
    </source>
</evidence>
<dbReference type="RefSeq" id="WP_180306830.1">
    <property type="nucleotide sequence ID" value="NZ_CP058952.1"/>
</dbReference>
<dbReference type="AlphaFoldDB" id="A0A7D5VBE4"/>
<dbReference type="KEGG" id="cfon:HZU75_15185"/>
<dbReference type="Proteomes" id="UP000510822">
    <property type="component" value="Chromosome"/>
</dbReference>
<accession>A0A7D5VBE4</accession>
<name>A0A7D5VBE4_9NEIS</name>
<protein>
    <submittedName>
        <fullName evidence="1">Uncharacterized protein</fullName>
    </submittedName>
</protein>
<keyword evidence="2" id="KW-1185">Reference proteome</keyword>
<reference evidence="1 2" key="1">
    <citation type="journal article" date="2016" name="Int. J. Syst. Evol. Microbiol.">
        <title>Chitinibacter fontanus sp. nov., isolated from a spring.</title>
        <authorList>
            <person name="Sheu S.Y."/>
            <person name="Li Y.S."/>
            <person name="Young C.C."/>
            <person name="Chen W.M."/>
        </authorList>
    </citation>
    <scope>NUCLEOTIDE SEQUENCE [LARGE SCALE GENOMIC DNA]</scope>
    <source>
        <strain evidence="1 2">STM-7</strain>
    </source>
</reference>
<dbReference type="EMBL" id="CP058952">
    <property type="protein sequence ID" value="QLI82755.1"/>
    <property type="molecule type" value="Genomic_DNA"/>
</dbReference>
<evidence type="ECO:0000313" key="1">
    <source>
        <dbReference type="EMBL" id="QLI82755.1"/>
    </source>
</evidence>